<proteinExistence type="predicted"/>
<dbReference type="AlphaFoldDB" id="A0A165CII2"/>
<protein>
    <submittedName>
        <fullName evidence="1">Uncharacterized protein</fullName>
    </submittedName>
</protein>
<dbReference type="InParanoid" id="A0A165CII2"/>
<evidence type="ECO:0000313" key="2">
    <source>
        <dbReference type="Proteomes" id="UP000077266"/>
    </source>
</evidence>
<accession>A0A165CII2</accession>
<dbReference type="Proteomes" id="UP000077266">
    <property type="component" value="Unassembled WGS sequence"/>
</dbReference>
<evidence type="ECO:0000313" key="1">
    <source>
        <dbReference type="EMBL" id="KZV82530.1"/>
    </source>
</evidence>
<name>A0A165CII2_EXIGL</name>
<keyword evidence="2" id="KW-1185">Reference proteome</keyword>
<dbReference type="EMBL" id="KV426317">
    <property type="protein sequence ID" value="KZV82530.1"/>
    <property type="molecule type" value="Genomic_DNA"/>
</dbReference>
<reference evidence="1 2" key="1">
    <citation type="journal article" date="2016" name="Mol. Biol. Evol.">
        <title>Comparative Genomics of Early-Diverging Mushroom-Forming Fungi Provides Insights into the Origins of Lignocellulose Decay Capabilities.</title>
        <authorList>
            <person name="Nagy L.G."/>
            <person name="Riley R."/>
            <person name="Tritt A."/>
            <person name="Adam C."/>
            <person name="Daum C."/>
            <person name="Floudas D."/>
            <person name="Sun H."/>
            <person name="Yadav J.S."/>
            <person name="Pangilinan J."/>
            <person name="Larsson K.H."/>
            <person name="Matsuura K."/>
            <person name="Barry K."/>
            <person name="Labutti K."/>
            <person name="Kuo R."/>
            <person name="Ohm R.A."/>
            <person name="Bhattacharya S.S."/>
            <person name="Shirouzu T."/>
            <person name="Yoshinaga Y."/>
            <person name="Martin F.M."/>
            <person name="Grigoriev I.V."/>
            <person name="Hibbett D.S."/>
        </authorList>
    </citation>
    <scope>NUCLEOTIDE SEQUENCE [LARGE SCALE GENOMIC DNA]</scope>
    <source>
        <strain evidence="1 2">HHB12029</strain>
    </source>
</reference>
<gene>
    <name evidence="1" type="ORF">EXIGLDRAFT_754868</name>
</gene>
<organism evidence="1 2">
    <name type="scientific">Exidia glandulosa HHB12029</name>
    <dbReference type="NCBI Taxonomy" id="1314781"/>
    <lineage>
        <taxon>Eukaryota</taxon>
        <taxon>Fungi</taxon>
        <taxon>Dikarya</taxon>
        <taxon>Basidiomycota</taxon>
        <taxon>Agaricomycotina</taxon>
        <taxon>Agaricomycetes</taxon>
        <taxon>Auriculariales</taxon>
        <taxon>Exidiaceae</taxon>
        <taxon>Exidia</taxon>
    </lineage>
</organism>
<sequence>MHVYLLRDKVPEERGIGLLSTKKALPAGGASSTYRQQERDVALERMFGNRRVIAGQHTTKIQVNERRRGRNRDLRENLECIQGRGGPMVNAALDHRGRSTSEQNLREVLGSVPLRGRGIPVPVSAEDLEKMRRGRRYTKAEKQPEITATMTVEAGVVAVRGDHVSGRQTDTGLFKEGLTVS</sequence>